<evidence type="ECO:0000313" key="1">
    <source>
        <dbReference type="EMBL" id="AKN36150.1"/>
    </source>
</evidence>
<protein>
    <submittedName>
        <fullName evidence="1">Uncharacterized protein</fullName>
    </submittedName>
</protein>
<accession>A0A0H3ZJS9</accession>
<proteinExistence type="predicted"/>
<dbReference type="EMBL" id="KP795470">
    <property type="protein sequence ID" value="AKN36150.1"/>
    <property type="molecule type" value="Genomic_DNA"/>
</dbReference>
<organism evidence="1">
    <name type="scientific">Vibrio genomosp. F6</name>
    <dbReference type="NCBI Taxonomy" id="723172"/>
    <lineage>
        <taxon>Bacteria</taxon>
        <taxon>Pseudomonadati</taxon>
        <taxon>Pseudomonadota</taxon>
        <taxon>Gammaproteobacteria</taxon>
        <taxon>Vibrionales</taxon>
        <taxon>Vibrionaceae</taxon>
        <taxon>Vibrio</taxon>
    </lineage>
</organism>
<dbReference type="AlphaFoldDB" id="A0A0H3ZJS9"/>
<reference evidence="1" key="1">
    <citation type="journal article" date="2015" name="MBio">
        <title>Eco-Evolutionary Dynamics of Episomes among Ecologically Cohesive Bacterial Populations.</title>
        <authorList>
            <person name="Xue H."/>
            <person name="Cordero O.X."/>
            <person name="Camas F.M."/>
            <person name="Trimble W."/>
            <person name="Meyer F."/>
            <person name="Guglielmini J."/>
            <person name="Rocha E.P."/>
            <person name="Polz M.F."/>
        </authorList>
    </citation>
    <scope>NUCLEOTIDE SEQUENCE</scope>
    <source>
        <strain evidence="1">FF_110</strain>
    </source>
</reference>
<sequence length="44" mass="5122">MNRVRRFGRNKACYVTFEPHVGKPTYVCSDEDVVSIANIECDWD</sequence>
<name>A0A0H3ZJS9_9VIBR</name>